<dbReference type="Proteomes" id="UP000249493">
    <property type="component" value="Unassembled WGS sequence"/>
</dbReference>
<sequence>MIFTSWLMRCPLNDFSRVSGLRLFGSTHLGRADVRRLAGAQISVGGINTVAGLLMNQHCQLCQGGKGDGYQASLKFSHPMAVGTLGELGAMRSAVDDNWDN</sequence>
<accession>A0A327MSJ2</accession>
<evidence type="ECO:0000313" key="2">
    <source>
        <dbReference type="Proteomes" id="UP000249493"/>
    </source>
</evidence>
<name>A0A327MSJ2_PSEFL</name>
<gene>
    <name evidence="1" type="ORF">DOZ80_23180</name>
</gene>
<reference evidence="1 2" key="1">
    <citation type="submission" date="2018-06" db="EMBL/GenBank/DDBJ databases">
        <authorList>
            <person name="Zhirakovskaya E."/>
        </authorList>
    </citation>
    <scope>NUCLEOTIDE SEQUENCE [LARGE SCALE GENOMIC DNA]</scope>
    <source>
        <strain evidence="1 2">LY3</strain>
    </source>
</reference>
<comment type="caution">
    <text evidence="1">The sequence shown here is derived from an EMBL/GenBank/DDBJ whole genome shotgun (WGS) entry which is preliminary data.</text>
</comment>
<dbReference type="EMBL" id="QLIN01000012">
    <property type="protein sequence ID" value="RAI65459.1"/>
    <property type="molecule type" value="Genomic_DNA"/>
</dbReference>
<protein>
    <submittedName>
        <fullName evidence="1">Uncharacterized protein</fullName>
    </submittedName>
</protein>
<proteinExistence type="predicted"/>
<organism evidence="1 2">
    <name type="scientific">Pseudomonas fluorescens</name>
    <dbReference type="NCBI Taxonomy" id="294"/>
    <lineage>
        <taxon>Bacteria</taxon>
        <taxon>Pseudomonadati</taxon>
        <taxon>Pseudomonadota</taxon>
        <taxon>Gammaproteobacteria</taxon>
        <taxon>Pseudomonadales</taxon>
        <taxon>Pseudomonadaceae</taxon>
        <taxon>Pseudomonas</taxon>
    </lineage>
</organism>
<evidence type="ECO:0000313" key="1">
    <source>
        <dbReference type="EMBL" id="RAI65459.1"/>
    </source>
</evidence>
<dbReference type="AlphaFoldDB" id="A0A327MSJ2"/>